<evidence type="ECO:0000256" key="1">
    <source>
        <dbReference type="ARBA" id="ARBA00022485"/>
    </source>
</evidence>
<gene>
    <name evidence="8" type="ordered locus">Hhal_0223</name>
</gene>
<keyword evidence="5 6" id="KW-0411">Iron-sulfur</keyword>
<keyword evidence="6" id="KW-0249">Electron transport</keyword>
<dbReference type="InterPro" id="IPR017900">
    <property type="entry name" value="4Fe4S_Fe_S_CS"/>
</dbReference>
<keyword evidence="3" id="KW-0677">Repeat</keyword>
<dbReference type="InterPro" id="IPR009051">
    <property type="entry name" value="Helical_ferredxn"/>
</dbReference>
<comment type="function">
    <text evidence="6">Component of a complex that catalyzes the oxidation of glycolate to glyoxylate.</text>
</comment>
<feature type="domain" description="4Fe-4S ferredoxin-type" evidence="7">
    <location>
        <begin position="16"/>
        <end position="45"/>
    </location>
</feature>
<keyword evidence="4 6" id="KW-0408">Iron</keyword>
<dbReference type="eggNOG" id="COG0247">
    <property type="taxonomic scope" value="Bacteria"/>
</dbReference>
<evidence type="ECO:0000256" key="5">
    <source>
        <dbReference type="ARBA" id="ARBA00023014"/>
    </source>
</evidence>
<protein>
    <recommendedName>
        <fullName evidence="6">Glycolate oxidase iron-sulfur subunit</fullName>
        <ecNumber evidence="6">1.1.99.14</ecNumber>
    </recommendedName>
</protein>
<dbReference type="GO" id="GO:0051539">
    <property type="term" value="F:4 iron, 4 sulfur cluster binding"/>
    <property type="evidence" value="ECO:0007669"/>
    <property type="project" value="UniProtKB-UniRule"/>
</dbReference>
<dbReference type="RefSeq" id="WP_011813040.1">
    <property type="nucleotide sequence ID" value="NC_008789.1"/>
</dbReference>
<accession>A1WTK5</accession>
<proteinExistence type="predicted"/>
<dbReference type="PROSITE" id="PS00198">
    <property type="entry name" value="4FE4S_FER_1"/>
    <property type="match status" value="2"/>
</dbReference>
<name>A1WTK5_HALHL</name>
<dbReference type="SUPFAM" id="SSF54862">
    <property type="entry name" value="4Fe-4S ferredoxins"/>
    <property type="match status" value="1"/>
</dbReference>
<dbReference type="InterPro" id="IPR012257">
    <property type="entry name" value="Glc_ox_4Fe-4S"/>
</dbReference>
<dbReference type="EC" id="1.1.99.14" evidence="6"/>
<evidence type="ECO:0000256" key="4">
    <source>
        <dbReference type="ARBA" id="ARBA00023004"/>
    </source>
</evidence>
<dbReference type="AlphaFoldDB" id="A1WTK5"/>
<dbReference type="Proteomes" id="UP000000647">
    <property type="component" value="Chromosome"/>
</dbReference>
<dbReference type="EMBL" id="CP000544">
    <property type="protein sequence ID" value="ABM61017.1"/>
    <property type="molecule type" value="Genomic_DNA"/>
</dbReference>
<reference evidence="9" key="1">
    <citation type="submission" date="2006-12" db="EMBL/GenBank/DDBJ databases">
        <title>Complete sequence of Halorhodospira halophila SL1.</title>
        <authorList>
            <consortium name="US DOE Joint Genome Institute"/>
            <person name="Copeland A."/>
            <person name="Lucas S."/>
            <person name="Lapidus A."/>
            <person name="Barry K."/>
            <person name="Detter J.C."/>
            <person name="Glavina del Rio T."/>
            <person name="Hammon N."/>
            <person name="Israni S."/>
            <person name="Dalin E."/>
            <person name="Tice H."/>
            <person name="Pitluck S."/>
            <person name="Saunders E."/>
            <person name="Brettin T."/>
            <person name="Bruce D."/>
            <person name="Han C."/>
            <person name="Tapia R."/>
            <person name="Schmutz J."/>
            <person name="Larimer F."/>
            <person name="Land M."/>
            <person name="Hauser L."/>
            <person name="Kyrpides N."/>
            <person name="Mikhailova N."/>
            <person name="Hoff W."/>
            <person name="Richardson P."/>
        </authorList>
    </citation>
    <scope>NUCLEOTIDE SEQUENCE [LARGE SCALE GENOMIC DNA]</scope>
    <source>
        <strain evidence="9">DSM 244 / SL1</strain>
    </source>
</reference>
<dbReference type="OrthoDB" id="9765258at2"/>
<evidence type="ECO:0000256" key="6">
    <source>
        <dbReference type="PIRNR" id="PIRNR000139"/>
    </source>
</evidence>
<dbReference type="Pfam" id="PF02754">
    <property type="entry name" value="CCG"/>
    <property type="match status" value="2"/>
</dbReference>
<dbReference type="NCBIfam" id="NF008434">
    <property type="entry name" value="PRK11274.1"/>
    <property type="match status" value="1"/>
</dbReference>
<comment type="catalytic activity">
    <reaction evidence="6">
        <text>glycolate + A = glyoxylate + AH2</text>
        <dbReference type="Rhea" id="RHEA:21264"/>
        <dbReference type="ChEBI" id="CHEBI:13193"/>
        <dbReference type="ChEBI" id="CHEBI:17499"/>
        <dbReference type="ChEBI" id="CHEBI:29805"/>
        <dbReference type="ChEBI" id="CHEBI:36655"/>
        <dbReference type="EC" id="1.1.99.14"/>
    </reaction>
</comment>
<evidence type="ECO:0000256" key="3">
    <source>
        <dbReference type="ARBA" id="ARBA00022737"/>
    </source>
</evidence>
<reference evidence="8 9" key="2">
    <citation type="journal article" date="2013" name="Stand. Genomic Sci.">
        <title>Complete genome sequence of Halorhodospira halophila SL1.</title>
        <authorList>
            <person name="Challacombe J.F."/>
            <person name="Majid S."/>
            <person name="Deole R."/>
            <person name="Brettin T.S."/>
            <person name="Bruce D."/>
            <person name="Delano S.F."/>
            <person name="Detter J.C."/>
            <person name="Gleasner C.D."/>
            <person name="Han C.S."/>
            <person name="Misra M."/>
            <person name="Reitenga K.G."/>
            <person name="Mikhailova N."/>
            <person name="Woyke T."/>
            <person name="Pitluck S."/>
            <person name="Nolan M."/>
            <person name="Land M.L."/>
            <person name="Saunders E."/>
            <person name="Tapia R."/>
            <person name="Lapidus A."/>
            <person name="Ivanova N."/>
            <person name="Hoff W.D."/>
        </authorList>
    </citation>
    <scope>NUCLEOTIDE SEQUENCE [LARGE SCALE GENOMIC DNA]</scope>
    <source>
        <strain evidence="9">DSM 244 / SL1</strain>
    </source>
</reference>
<keyword evidence="1 6" id="KW-0004">4Fe-4S</keyword>
<dbReference type="GO" id="GO:0046872">
    <property type="term" value="F:metal ion binding"/>
    <property type="evidence" value="ECO:0007669"/>
    <property type="project" value="UniProtKB-UniRule"/>
</dbReference>
<dbReference type="KEGG" id="hha:Hhal_0223"/>
<keyword evidence="2 6" id="KW-0479">Metal-binding</keyword>
<organism evidence="8 9">
    <name type="scientific">Halorhodospira halophila (strain DSM 244 / SL1)</name>
    <name type="common">Ectothiorhodospira halophila (strain DSM 244 / SL1)</name>
    <dbReference type="NCBI Taxonomy" id="349124"/>
    <lineage>
        <taxon>Bacteria</taxon>
        <taxon>Pseudomonadati</taxon>
        <taxon>Pseudomonadota</taxon>
        <taxon>Gammaproteobacteria</taxon>
        <taxon>Chromatiales</taxon>
        <taxon>Ectothiorhodospiraceae</taxon>
        <taxon>Halorhodospira</taxon>
    </lineage>
</organism>
<evidence type="ECO:0000313" key="8">
    <source>
        <dbReference type="EMBL" id="ABM61017.1"/>
    </source>
</evidence>
<keyword evidence="6" id="KW-0813">Transport</keyword>
<dbReference type="PANTHER" id="PTHR32479">
    <property type="entry name" value="GLYCOLATE OXIDASE IRON-SULFUR SUBUNIT"/>
    <property type="match status" value="1"/>
</dbReference>
<dbReference type="GO" id="GO:0019154">
    <property type="term" value="F:glycolate dehydrogenase activity"/>
    <property type="evidence" value="ECO:0007669"/>
    <property type="project" value="UniProtKB-EC"/>
</dbReference>
<dbReference type="HOGENOM" id="CLU_023081_0_0_6"/>
<comment type="cofactor">
    <cofactor evidence="6">
        <name>[4Fe-4S] cluster</name>
        <dbReference type="ChEBI" id="CHEBI:49883"/>
    </cofactor>
    <text evidence="6">Binds 2 [4Fe-4S] clusters.</text>
</comment>
<dbReference type="InterPro" id="IPR004017">
    <property type="entry name" value="Cys_rich_dom"/>
</dbReference>
<comment type="catalytic activity">
    <reaction evidence="6">
        <text>(R)-lactate + A = pyruvate + AH2</text>
        <dbReference type="Rhea" id="RHEA:15089"/>
        <dbReference type="ChEBI" id="CHEBI:13193"/>
        <dbReference type="ChEBI" id="CHEBI:15361"/>
        <dbReference type="ChEBI" id="CHEBI:16004"/>
        <dbReference type="ChEBI" id="CHEBI:17499"/>
    </reaction>
</comment>
<dbReference type="PANTHER" id="PTHR32479:SF17">
    <property type="entry name" value="GLYCOLATE OXIDASE IRON-SULFUR SUBUNIT"/>
    <property type="match status" value="1"/>
</dbReference>
<dbReference type="InterPro" id="IPR017896">
    <property type="entry name" value="4Fe4S_Fe-S-bd"/>
</dbReference>
<evidence type="ECO:0000259" key="7">
    <source>
        <dbReference type="PROSITE" id="PS51379"/>
    </source>
</evidence>
<dbReference type="Gene3D" id="1.10.1060.10">
    <property type="entry name" value="Alpha-helical ferredoxin"/>
    <property type="match status" value="1"/>
</dbReference>
<dbReference type="Pfam" id="PF13183">
    <property type="entry name" value="Fer4_8"/>
    <property type="match status" value="1"/>
</dbReference>
<dbReference type="PROSITE" id="PS51379">
    <property type="entry name" value="4FE4S_FER_2"/>
    <property type="match status" value="2"/>
</dbReference>
<keyword evidence="9" id="KW-1185">Reference proteome</keyword>
<evidence type="ECO:0000256" key="2">
    <source>
        <dbReference type="ARBA" id="ARBA00022723"/>
    </source>
</evidence>
<dbReference type="PIRSF" id="PIRSF000139">
    <property type="entry name" value="Glc_ox_4Fe-4S"/>
    <property type="match status" value="1"/>
</dbReference>
<dbReference type="STRING" id="349124.Hhal_0223"/>
<evidence type="ECO:0000313" key="9">
    <source>
        <dbReference type="Proteomes" id="UP000000647"/>
    </source>
</evidence>
<feature type="domain" description="4Fe-4S ferredoxin-type" evidence="7">
    <location>
        <begin position="66"/>
        <end position="89"/>
    </location>
</feature>
<sequence length="401" mass="43973">METRIQRNHRDTPAGRDAEEILRKCTHCGFCLATCPTYQLQGDELDSPRGRIYLIKQVLEGQTPGPRTQHHLDRCLTCRACETTCPSGVEYGKLLDLGRELVEEETGRLPSPVRWGLKRIVPRPRLFGAALRAGQLLRPLLPAVLAEKIPARRPARAWPIPRTHPRRVVVLKGCVQPGIAPEINPSTAALLDQLGIETVPTREGCCGALDQHLAEPARARARMRANIDAWYPALADGAEAVVVNASGCGALVKEYGYHLRDDPDYAERARQVAERAIDPVELLEAEAERLRPATGMPRRIAFHSPCSLQHGQRLAGRVEALLQRVGFELTPVTDTHLCCGSAGTYSVLQPKMARQLREQRLAALTAGSPEAIATANIGCLAHLAAKSPVPVCHYVEFLEAD</sequence>